<comment type="subcellular location">
    <subcellularLocation>
        <location evidence="1">Endoplasmic reticulum lumen</location>
    </subcellularLocation>
</comment>
<dbReference type="Pfam" id="PF05686">
    <property type="entry name" value="Glyco_transf_90"/>
    <property type="match status" value="1"/>
</dbReference>
<proteinExistence type="inferred from homology"/>
<sequence>MNTARKTSQEAMQWHLRYSILVLALLCCLQISTPHSHYDEYTNRWIREIEEAERNYRSCDINNCTCFQSQIENDLSPFQDGIDESMLLAASAHGVRYQIIGGRLFRQSRCPFEARCEGVEHFLVHLVHSLPNTEFVLNVHDHPQMSSDDSPLPVFSFSKDTNHIDILYPAWSFWSGGPAISLYPTGIGRWNETSMKITKAAKRIEWARRKPIAFFRGSRTNALRDRLILLSRRLPNLIDAKYTRNQAWRSVKDTLGEQPASELSFEDHCSYKYLFNFAGVAASFRLRHLLLCGSPVFNVGHQWIEFFYGALYPWIHFVEVAEEMNNVEELLRFAHDHDDIMHRIGLRGRAFAESHLRMEDVLCYWRQLLTQYSRLITYPIRRVPSFKRII</sequence>
<comment type="function">
    <text evidence="4">Protein O-glucosyltransferase. Catalyzes the reaction that attaches glucose through an O-glycosidic linkage to a conserved serine residue found in the consensus sequence C-X-S-X-[PA]-C in epidermal growth factor-like repeats. Regulates Notch signaling by glucosylating Notch in the ER, glucosylation is required for the correct folding and cleavage of Notch.</text>
</comment>
<dbReference type="AlphaFoldDB" id="A0A915BHK6"/>
<evidence type="ECO:0000256" key="2">
    <source>
        <dbReference type="ARBA" id="ARBA00010118"/>
    </source>
</evidence>
<dbReference type="InterPro" id="IPR051091">
    <property type="entry name" value="O-Glucosyltr/Glycosyltrsf_90"/>
</dbReference>
<dbReference type="PANTHER" id="PTHR12203">
    <property type="entry name" value="KDEL LYS-ASP-GLU-LEU CONTAINING - RELATED"/>
    <property type="match status" value="1"/>
</dbReference>
<keyword evidence="3" id="KW-0808">Transferase</keyword>
<evidence type="ECO:0000313" key="8">
    <source>
        <dbReference type="WBParaSite" id="PgR041_g007_t01"/>
    </source>
</evidence>
<dbReference type="GO" id="GO:0035252">
    <property type="term" value="F:UDP-xylosyltransferase activity"/>
    <property type="evidence" value="ECO:0007669"/>
    <property type="project" value="TreeGrafter"/>
</dbReference>
<evidence type="ECO:0000256" key="3">
    <source>
        <dbReference type="ARBA" id="ARBA00022679"/>
    </source>
</evidence>
<dbReference type="GO" id="GO:0005788">
    <property type="term" value="C:endoplasmic reticulum lumen"/>
    <property type="evidence" value="ECO:0007669"/>
    <property type="project" value="UniProtKB-SubCell"/>
</dbReference>
<dbReference type="Proteomes" id="UP000887569">
    <property type="component" value="Unplaced"/>
</dbReference>
<accession>A0A915BHK6</accession>
<protein>
    <submittedName>
        <fullName evidence="8">Glycosyl transferase CAP10 domain-containing protein</fullName>
    </submittedName>
</protein>
<feature type="signal peptide" evidence="5">
    <location>
        <begin position="1"/>
        <end position="34"/>
    </location>
</feature>
<dbReference type="PANTHER" id="PTHR12203:SF35">
    <property type="entry name" value="PROTEIN O-GLUCOSYLTRANSFERASE 1"/>
    <property type="match status" value="1"/>
</dbReference>
<reference evidence="8" key="1">
    <citation type="submission" date="2022-11" db="UniProtKB">
        <authorList>
            <consortium name="WormBaseParasite"/>
        </authorList>
    </citation>
    <scope>IDENTIFICATION</scope>
</reference>
<evidence type="ECO:0000256" key="1">
    <source>
        <dbReference type="ARBA" id="ARBA00004319"/>
    </source>
</evidence>
<evidence type="ECO:0000256" key="4">
    <source>
        <dbReference type="ARBA" id="ARBA00045690"/>
    </source>
</evidence>
<organism evidence="7 8">
    <name type="scientific">Parascaris univalens</name>
    <name type="common">Nematode worm</name>
    <dbReference type="NCBI Taxonomy" id="6257"/>
    <lineage>
        <taxon>Eukaryota</taxon>
        <taxon>Metazoa</taxon>
        <taxon>Ecdysozoa</taxon>
        <taxon>Nematoda</taxon>
        <taxon>Chromadorea</taxon>
        <taxon>Rhabditida</taxon>
        <taxon>Spirurina</taxon>
        <taxon>Ascaridomorpha</taxon>
        <taxon>Ascaridoidea</taxon>
        <taxon>Ascarididae</taxon>
        <taxon>Parascaris</taxon>
    </lineage>
</organism>
<evidence type="ECO:0000256" key="5">
    <source>
        <dbReference type="SAM" id="SignalP"/>
    </source>
</evidence>
<evidence type="ECO:0000313" key="7">
    <source>
        <dbReference type="Proteomes" id="UP000887569"/>
    </source>
</evidence>
<dbReference type="GO" id="GO:0006493">
    <property type="term" value="P:protein O-linked glycosylation"/>
    <property type="evidence" value="ECO:0007669"/>
    <property type="project" value="TreeGrafter"/>
</dbReference>
<keyword evidence="7" id="KW-1185">Reference proteome</keyword>
<dbReference type="GO" id="GO:0035251">
    <property type="term" value="F:UDP-glucosyltransferase activity"/>
    <property type="evidence" value="ECO:0007669"/>
    <property type="project" value="TreeGrafter"/>
</dbReference>
<dbReference type="GO" id="GO:0045747">
    <property type="term" value="P:positive regulation of Notch signaling pathway"/>
    <property type="evidence" value="ECO:0007669"/>
    <property type="project" value="TreeGrafter"/>
</dbReference>
<dbReference type="WBParaSite" id="PgR041_g007_t01">
    <property type="protein sequence ID" value="PgR041_g007_t01"/>
    <property type="gene ID" value="PgR041_g007"/>
</dbReference>
<feature type="domain" description="Glycosyl transferase CAP10" evidence="6">
    <location>
        <begin position="129"/>
        <end position="379"/>
    </location>
</feature>
<comment type="similarity">
    <text evidence="2">Belongs to the glycosyltransferase 90 family.</text>
</comment>
<keyword evidence="5" id="KW-0732">Signal</keyword>
<dbReference type="InterPro" id="IPR006598">
    <property type="entry name" value="CAP10"/>
</dbReference>
<dbReference type="SMART" id="SM00672">
    <property type="entry name" value="CAP10"/>
    <property type="match status" value="1"/>
</dbReference>
<evidence type="ECO:0000259" key="6">
    <source>
        <dbReference type="SMART" id="SM00672"/>
    </source>
</evidence>
<feature type="chain" id="PRO_5037815561" evidence="5">
    <location>
        <begin position="35"/>
        <end position="390"/>
    </location>
</feature>
<name>A0A915BHK6_PARUN</name>